<dbReference type="Proteomes" id="UP001341840">
    <property type="component" value="Unassembled WGS sequence"/>
</dbReference>
<keyword evidence="2" id="KW-1185">Reference proteome</keyword>
<accession>A0ABU6RDX3</accession>
<gene>
    <name evidence="1" type="ORF">PIB30_036303</name>
</gene>
<comment type="caution">
    <text evidence="1">The sequence shown here is derived from an EMBL/GenBank/DDBJ whole genome shotgun (WGS) entry which is preliminary data.</text>
</comment>
<organism evidence="1 2">
    <name type="scientific">Stylosanthes scabra</name>
    <dbReference type="NCBI Taxonomy" id="79078"/>
    <lineage>
        <taxon>Eukaryota</taxon>
        <taxon>Viridiplantae</taxon>
        <taxon>Streptophyta</taxon>
        <taxon>Embryophyta</taxon>
        <taxon>Tracheophyta</taxon>
        <taxon>Spermatophyta</taxon>
        <taxon>Magnoliopsida</taxon>
        <taxon>eudicotyledons</taxon>
        <taxon>Gunneridae</taxon>
        <taxon>Pentapetalae</taxon>
        <taxon>rosids</taxon>
        <taxon>fabids</taxon>
        <taxon>Fabales</taxon>
        <taxon>Fabaceae</taxon>
        <taxon>Papilionoideae</taxon>
        <taxon>50 kb inversion clade</taxon>
        <taxon>dalbergioids sensu lato</taxon>
        <taxon>Dalbergieae</taxon>
        <taxon>Pterocarpus clade</taxon>
        <taxon>Stylosanthes</taxon>
    </lineage>
</organism>
<evidence type="ECO:0000313" key="2">
    <source>
        <dbReference type="Proteomes" id="UP001341840"/>
    </source>
</evidence>
<sequence length="299" mass="32468">MRATAYLHLFARGASSQGVVHQTYRVFHVPVLPVRTHGSPSRMLRSGGTKEDTVKALPPLDVSILPSDEQTTPASTPTVHIPDVPGFTVATVLHKTNEDVPVSLFCDACTNRRWERELRVAGDGAAIGAPAFDSSCKNRIEPAGRTGSTANRPFTGPSLLNDRRCTQIGKNRIKPAGSVKNRRLGRFRKPDRPSQIAPALRRRSSLQVDTLSVFVTAARAPRRLPVAFAVRRRPPLAAASSSSPLPAGQLRRHPRLKSRLPPCLFAAAGVCLSAVTPVLRFQAFKSVDSKILYLPVSLQ</sequence>
<dbReference type="EMBL" id="JASCZI010030385">
    <property type="protein sequence ID" value="MED6122071.1"/>
    <property type="molecule type" value="Genomic_DNA"/>
</dbReference>
<evidence type="ECO:0000313" key="1">
    <source>
        <dbReference type="EMBL" id="MED6122071.1"/>
    </source>
</evidence>
<name>A0ABU6RDX3_9FABA</name>
<reference evidence="1 2" key="1">
    <citation type="journal article" date="2023" name="Plants (Basel)">
        <title>Bridging the Gap: Combining Genomics and Transcriptomics Approaches to Understand Stylosanthes scabra, an Orphan Legume from the Brazilian Caatinga.</title>
        <authorList>
            <person name="Ferreira-Neto J.R.C."/>
            <person name="da Silva M.D."/>
            <person name="Binneck E."/>
            <person name="de Melo N.F."/>
            <person name="da Silva R.H."/>
            <person name="de Melo A.L.T.M."/>
            <person name="Pandolfi V."/>
            <person name="Bustamante F.O."/>
            <person name="Brasileiro-Vidal A.C."/>
            <person name="Benko-Iseppon A.M."/>
        </authorList>
    </citation>
    <scope>NUCLEOTIDE SEQUENCE [LARGE SCALE GENOMIC DNA]</scope>
    <source>
        <tissue evidence="1">Leaves</tissue>
    </source>
</reference>
<protein>
    <submittedName>
        <fullName evidence="1">Uncharacterized protein</fullName>
    </submittedName>
</protein>
<proteinExistence type="predicted"/>